<keyword evidence="3" id="KW-1185">Reference proteome</keyword>
<protein>
    <submittedName>
        <fullName evidence="2">Uncharacterized protein</fullName>
    </submittedName>
</protein>
<feature type="compositionally biased region" description="Basic and acidic residues" evidence="1">
    <location>
        <begin position="1"/>
        <end position="21"/>
    </location>
</feature>
<comment type="caution">
    <text evidence="2">The sequence shown here is derived from an EMBL/GenBank/DDBJ whole genome shotgun (WGS) entry which is preliminary data.</text>
</comment>
<gene>
    <name evidence="2" type="ORF">V7S43_006981</name>
</gene>
<dbReference type="AlphaFoldDB" id="A0ABD3FMK9"/>
<sequence>MEAHNDSAGQESERGNGDERLTSVQGKPFTARIEALINAISQYRDVYPVLQRGVQFLCQVLCNESCGNTHNEEVVRVIQLLVESETLEDTISAMADNLDSPTFIRSCFELLAALVDKASELVAGALWKTDILVILNKIVHSVMYQNEPACVQLGINLLSKLVWSLDSIGNELWAQLVAIAAQAMLANSLDDDGLQLECLINLKLLFQLKSDTTVPATSSNIILKTVDQYNRQATEISKSFVSASVVVVSRIFEASSRTSHLGYSAPILAAVLHHYQLSIGLNETHKLYVEKHIQQPLQAAVNDSLTRLVELALPSAESNTEICLNSLQNAAMKLLLCVVWREEACAFVNSGGVAVLTTIFASEFVSNAAIKTALAQTLYYVSVHWPDEMWNEIQTSGSSLMKWLNAITERCEDEGRLHYLLAMIKALLNCKGFRKEYTANKGVEIFNLVLHKHRQLPLCTRLIVNILLSAPDICPATYLTEFCCSVADAMFSFEANRSIQLECVTALTLLISHQPDREIALSTHHVHGIIRVMRSNLTDAPFTAKMLGLVASTLLDPSTRAALIDGGLLQVVSKAICTHQWSPSESVGMNARHIICDAAHKLDVFRNLSTLEPLANAFSGHSFSSPAISLETLDACCSMIGALACVNPLLPLLIEEGAIKCMICILRFCKQEVIVRSEDSFIQLVNTCFYALSSVVNAPIVLHAKDSAAREDILKALDGYSIYSQLADSGAEDTIIGCLEEALRVKNPSSVLVDGGCRLLRTVLTFSTIVCCETESRWIAVATSILQRHSTQPKTRELLFATTLMVLSRGKNAVEGARGQHIKMMKVILGILDDSIQHESSCVLFQAECAGAIRVLEELAKQSNSVADTLCPKVPTGLRQRGSFFCDDWLCE</sequence>
<reference evidence="2 3" key="1">
    <citation type="submission" date="2024-09" db="EMBL/GenBank/DDBJ databases">
        <title>Genome sequencing and assembly of Phytophthora oleae, isolate VK10A, causative agent of rot of olive drupes.</title>
        <authorList>
            <person name="Conti Taguali S."/>
            <person name="Riolo M."/>
            <person name="La Spada F."/>
            <person name="Cacciola S.O."/>
            <person name="Dionisio G."/>
        </authorList>
    </citation>
    <scope>NUCLEOTIDE SEQUENCE [LARGE SCALE GENOMIC DNA]</scope>
    <source>
        <strain evidence="2 3">VK10A</strain>
    </source>
</reference>
<evidence type="ECO:0000313" key="2">
    <source>
        <dbReference type="EMBL" id="KAL3668118.1"/>
    </source>
</evidence>
<proteinExistence type="predicted"/>
<evidence type="ECO:0000313" key="3">
    <source>
        <dbReference type="Proteomes" id="UP001632037"/>
    </source>
</evidence>
<organism evidence="2 3">
    <name type="scientific">Phytophthora oleae</name>
    <dbReference type="NCBI Taxonomy" id="2107226"/>
    <lineage>
        <taxon>Eukaryota</taxon>
        <taxon>Sar</taxon>
        <taxon>Stramenopiles</taxon>
        <taxon>Oomycota</taxon>
        <taxon>Peronosporomycetes</taxon>
        <taxon>Peronosporales</taxon>
        <taxon>Peronosporaceae</taxon>
        <taxon>Phytophthora</taxon>
    </lineage>
</organism>
<dbReference type="SUPFAM" id="SSF48371">
    <property type="entry name" value="ARM repeat"/>
    <property type="match status" value="1"/>
</dbReference>
<dbReference type="EMBL" id="JBIMZQ010000012">
    <property type="protein sequence ID" value="KAL3668118.1"/>
    <property type="molecule type" value="Genomic_DNA"/>
</dbReference>
<accession>A0ABD3FMK9</accession>
<feature type="region of interest" description="Disordered" evidence="1">
    <location>
        <begin position="1"/>
        <end position="23"/>
    </location>
</feature>
<name>A0ABD3FMK9_9STRA</name>
<dbReference type="InterPro" id="IPR016024">
    <property type="entry name" value="ARM-type_fold"/>
</dbReference>
<evidence type="ECO:0000256" key="1">
    <source>
        <dbReference type="SAM" id="MobiDB-lite"/>
    </source>
</evidence>
<dbReference type="Proteomes" id="UP001632037">
    <property type="component" value="Unassembled WGS sequence"/>
</dbReference>